<dbReference type="InterPro" id="IPR050613">
    <property type="entry name" value="Sec_Metabolite_Reg"/>
</dbReference>
<dbReference type="Pfam" id="PF04082">
    <property type="entry name" value="Fungal_trans"/>
    <property type="match status" value="1"/>
</dbReference>
<dbReference type="AlphaFoldDB" id="A0A4Y7QE61"/>
<gene>
    <name evidence="8" type="ORF">BD410DRAFT_627633</name>
</gene>
<dbReference type="GO" id="GO:0005634">
    <property type="term" value="C:nucleus"/>
    <property type="evidence" value="ECO:0007669"/>
    <property type="project" value="UniProtKB-SubCell"/>
</dbReference>
<feature type="region of interest" description="Disordered" evidence="5">
    <location>
        <begin position="121"/>
        <end position="142"/>
    </location>
</feature>
<evidence type="ECO:0000256" key="3">
    <source>
        <dbReference type="ARBA" id="ARBA00023242"/>
    </source>
</evidence>
<dbReference type="InterPro" id="IPR001138">
    <property type="entry name" value="Zn2Cys6_DnaBD"/>
</dbReference>
<dbReference type="PANTHER" id="PTHR31001">
    <property type="entry name" value="UNCHARACTERIZED TRANSCRIPTIONAL REGULATORY PROTEIN"/>
    <property type="match status" value="1"/>
</dbReference>
<keyword evidence="3" id="KW-0539">Nucleus</keyword>
<dbReference type="PANTHER" id="PTHR31001:SF56">
    <property type="entry name" value="ZN(2)-C6 FUNGAL-TYPE DOMAIN-CONTAINING PROTEIN"/>
    <property type="match status" value="1"/>
</dbReference>
<evidence type="ECO:0000256" key="2">
    <source>
        <dbReference type="ARBA" id="ARBA00022723"/>
    </source>
</evidence>
<dbReference type="OrthoDB" id="424974at2759"/>
<sequence length="828" mass="93117">MPAVRQTTYDETRLREQELKRSRGELACAECTRLKLRCNKKLPCSSCLRRGCSSICPNGSLTSGQGTRLVLADTEQLHRKLMEMSERIRQLEDALLLATSRWPKPHPLLRDDLLSIKSGYDTGNTEKRDDSQQDDLTGEVGTLTVSDDGSARFIGPTGASHFQSLLEADTQYEEPIHDEQSPISQVVERSQMSSNNSEAESRYLRAAKESLPSYERAWTLCETYLEQGQWVARIVQRQQLIDELLIPIYKNKMAVSPNDEVEADVTSTHELALLLMVFATGALFDLTLPPDNDHAHHFYELACQLVSMDSIADSPSLIATQTMAQIGMYAFLTGRAMSMEKSFAVLNFAYNFGSSLGLHRDPRRWNLKDEILQRRRLIFWQLFLFSNWLCLSTGRPPLHNMAFIDTQFPDSCDHVVDLDGSIAADSTHWKFRFAKEVLYEANKVICGVGPTRYSQILEINRKTRSFDFPDFLQIPEGGLQWENLGAYSVMQRMTAAVWPHWVLIYVNRSYFAKALMDHPDDPTKSPFSPSLLTTYRSALSIVKLIKDQWCICQKYFLRIKALWRHVFASLVLIGALVVRAPKSSLAHAALIQLTLGVMFFENVTLQAKWDKHELNILFRLRRRAFQAFTLQTSDQSPNGNVPVNPPDSESLWVDDLSLLTKRNPTKKSVAEVTHLPTSPRSLGSTPGVLWHNSLAQSPTSSETPPTLPLKPVTDNSVPTVLSRQDLAMFLAEASTISERPPAPYPNASVRPVPTYPTASQTNETENDILMAYEKSIAPLTNLDLECSSATHTDRTDTLTVDFMMGEAWSAFVEGSNVTPVQMANVKAN</sequence>
<dbReference type="CDD" id="cd12148">
    <property type="entry name" value="fungal_TF_MHR"/>
    <property type="match status" value="1"/>
</dbReference>
<dbReference type="VEuPathDB" id="FungiDB:BD410DRAFT_627633"/>
<dbReference type="GO" id="GO:0006351">
    <property type="term" value="P:DNA-templated transcription"/>
    <property type="evidence" value="ECO:0007669"/>
    <property type="project" value="InterPro"/>
</dbReference>
<dbReference type="PROSITE" id="PS00463">
    <property type="entry name" value="ZN2_CY6_FUNGAL_1"/>
    <property type="match status" value="1"/>
</dbReference>
<feature type="region of interest" description="Disordered" evidence="5">
    <location>
        <begin position="740"/>
        <end position="760"/>
    </location>
</feature>
<reference evidence="8 9" key="1">
    <citation type="submission" date="2018-06" db="EMBL/GenBank/DDBJ databases">
        <title>A transcriptomic atlas of mushroom development highlights an independent origin of complex multicellularity.</title>
        <authorList>
            <consortium name="DOE Joint Genome Institute"/>
            <person name="Krizsan K."/>
            <person name="Almasi E."/>
            <person name="Merenyi Z."/>
            <person name="Sahu N."/>
            <person name="Viragh M."/>
            <person name="Koszo T."/>
            <person name="Mondo S."/>
            <person name="Kiss B."/>
            <person name="Balint B."/>
            <person name="Kues U."/>
            <person name="Barry K."/>
            <person name="Hegedus J.C."/>
            <person name="Henrissat B."/>
            <person name="Johnson J."/>
            <person name="Lipzen A."/>
            <person name="Ohm R."/>
            <person name="Nagy I."/>
            <person name="Pangilinan J."/>
            <person name="Yan J."/>
            <person name="Xiong Y."/>
            <person name="Grigoriev I.V."/>
            <person name="Hibbett D.S."/>
            <person name="Nagy L.G."/>
        </authorList>
    </citation>
    <scope>NUCLEOTIDE SEQUENCE [LARGE SCALE GENOMIC DNA]</scope>
    <source>
        <strain evidence="8 9">SZMC22713</strain>
    </source>
</reference>
<keyword evidence="4" id="KW-0175">Coiled coil</keyword>
<dbReference type="Gene3D" id="4.10.240.10">
    <property type="entry name" value="Zn(2)-C6 fungal-type DNA-binding domain"/>
    <property type="match status" value="1"/>
</dbReference>
<evidence type="ECO:0000256" key="4">
    <source>
        <dbReference type="SAM" id="Coils"/>
    </source>
</evidence>
<evidence type="ECO:0000313" key="8">
    <source>
        <dbReference type="EMBL" id="TDL25160.1"/>
    </source>
</evidence>
<feature type="region of interest" description="Disordered" evidence="5">
    <location>
        <begin position="669"/>
        <end position="713"/>
    </location>
</feature>
<dbReference type="SMART" id="SM00906">
    <property type="entry name" value="Fungal_trans"/>
    <property type="match status" value="1"/>
</dbReference>
<dbReference type="STRING" id="50990.A0A4Y7QE61"/>
<dbReference type="InterPro" id="IPR007219">
    <property type="entry name" value="XnlR_reg_dom"/>
</dbReference>
<evidence type="ECO:0008006" key="10">
    <source>
        <dbReference type="Google" id="ProtNLM"/>
    </source>
</evidence>
<dbReference type="EMBL" id="ML170164">
    <property type="protein sequence ID" value="TDL25160.1"/>
    <property type="molecule type" value="Genomic_DNA"/>
</dbReference>
<dbReference type="PROSITE" id="PS51379">
    <property type="entry name" value="4FE4S_FER_2"/>
    <property type="match status" value="1"/>
</dbReference>
<dbReference type="SMART" id="SM00066">
    <property type="entry name" value="GAL4"/>
    <property type="match status" value="1"/>
</dbReference>
<dbReference type="GO" id="GO:0008270">
    <property type="term" value="F:zinc ion binding"/>
    <property type="evidence" value="ECO:0007669"/>
    <property type="project" value="InterPro"/>
</dbReference>
<dbReference type="Proteomes" id="UP000294933">
    <property type="component" value="Unassembled WGS sequence"/>
</dbReference>
<keyword evidence="2" id="KW-0479">Metal-binding</keyword>
<dbReference type="GO" id="GO:0000981">
    <property type="term" value="F:DNA-binding transcription factor activity, RNA polymerase II-specific"/>
    <property type="evidence" value="ECO:0007669"/>
    <property type="project" value="InterPro"/>
</dbReference>
<name>A0A4Y7QE61_9AGAM</name>
<proteinExistence type="predicted"/>
<evidence type="ECO:0000256" key="5">
    <source>
        <dbReference type="SAM" id="MobiDB-lite"/>
    </source>
</evidence>
<organism evidence="8 9">
    <name type="scientific">Rickenella mellea</name>
    <dbReference type="NCBI Taxonomy" id="50990"/>
    <lineage>
        <taxon>Eukaryota</taxon>
        <taxon>Fungi</taxon>
        <taxon>Dikarya</taxon>
        <taxon>Basidiomycota</taxon>
        <taxon>Agaricomycotina</taxon>
        <taxon>Agaricomycetes</taxon>
        <taxon>Hymenochaetales</taxon>
        <taxon>Rickenellaceae</taxon>
        <taxon>Rickenella</taxon>
    </lineage>
</organism>
<evidence type="ECO:0000259" key="7">
    <source>
        <dbReference type="PROSITE" id="PS51379"/>
    </source>
</evidence>
<comment type="subcellular location">
    <subcellularLocation>
        <location evidence="1">Nucleus</location>
    </subcellularLocation>
</comment>
<feature type="domain" description="4Fe-4S ferredoxin-type" evidence="7">
    <location>
        <begin position="34"/>
        <end position="66"/>
    </location>
</feature>
<protein>
    <recommendedName>
        <fullName evidence="10">Zn(2)-C6 fungal-type domain-containing protein</fullName>
    </recommendedName>
</protein>
<dbReference type="GO" id="GO:0003677">
    <property type="term" value="F:DNA binding"/>
    <property type="evidence" value="ECO:0007669"/>
    <property type="project" value="InterPro"/>
</dbReference>
<dbReference type="InterPro" id="IPR017896">
    <property type="entry name" value="4Fe4S_Fe-S-bd"/>
</dbReference>
<evidence type="ECO:0000256" key="1">
    <source>
        <dbReference type="ARBA" id="ARBA00004123"/>
    </source>
</evidence>
<keyword evidence="9" id="KW-1185">Reference proteome</keyword>
<evidence type="ECO:0000259" key="6">
    <source>
        <dbReference type="PROSITE" id="PS50048"/>
    </source>
</evidence>
<feature type="coiled-coil region" evidence="4">
    <location>
        <begin position="74"/>
        <end position="101"/>
    </location>
</feature>
<accession>A0A4Y7QE61</accession>
<feature type="compositionally biased region" description="Polar residues" evidence="5">
    <location>
        <begin position="675"/>
        <end position="684"/>
    </location>
</feature>
<dbReference type="PROSITE" id="PS50048">
    <property type="entry name" value="ZN2_CY6_FUNGAL_2"/>
    <property type="match status" value="1"/>
</dbReference>
<dbReference type="InterPro" id="IPR036864">
    <property type="entry name" value="Zn2-C6_fun-type_DNA-bd_sf"/>
</dbReference>
<evidence type="ECO:0000313" key="9">
    <source>
        <dbReference type="Proteomes" id="UP000294933"/>
    </source>
</evidence>
<feature type="domain" description="Zn(2)-C6 fungal-type" evidence="6">
    <location>
        <begin position="27"/>
        <end position="56"/>
    </location>
</feature>